<name>A0A386AZV3_9CHLO</name>
<geneLocation type="chloroplast" evidence="1"/>
<dbReference type="EMBL" id="MH591105">
    <property type="protein sequence ID" value="AYC64976.1"/>
    <property type="molecule type" value="Genomic_DNA"/>
</dbReference>
<organism evidence="1">
    <name type="scientific">Callipsygma wilsonis</name>
    <dbReference type="NCBI Taxonomy" id="2320807"/>
    <lineage>
        <taxon>Eukaryota</taxon>
        <taxon>Viridiplantae</taxon>
        <taxon>Chlorophyta</taxon>
        <taxon>core chlorophytes</taxon>
        <taxon>Ulvophyceae</taxon>
        <taxon>TCBD clade</taxon>
        <taxon>Bryopsidales</taxon>
        <taxon>Halimedineae</taxon>
        <taxon>Halimedaceae</taxon>
        <taxon>Rhipiliopsideae</taxon>
        <taxon>Callipsygma</taxon>
    </lineage>
</organism>
<evidence type="ECO:0008006" key="2">
    <source>
        <dbReference type="Google" id="ProtNLM"/>
    </source>
</evidence>
<dbReference type="AlphaFoldDB" id="A0A386AZV3"/>
<dbReference type="RefSeq" id="YP_009519102.1">
    <property type="nucleotide sequence ID" value="NC_039522.1"/>
</dbReference>
<accession>A0A386AZV3</accession>
<gene>
    <name evidence="1" type="primary">ycf1</name>
</gene>
<keyword evidence="1" id="KW-0150">Chloroplast</keyword>
<keyword evidence="1" id="KW-0934">Plastid</keyword>
<sequence>MIIFSIPLVEMFKNISELTTKVYIFDKYFYNIFIIIKNWVIYCLTVFQDFVFFPINLPFTFNNFFFDYPGSEYLSIELKPNFENNHYFLLGFLNCIFLYLQFSPVQLLWLRYVIVDRIKIAASLGLILGNLSFLACFFFGLREIIFSWFGLEPITYFIGVYVTLFVIYKVAHKPLKLKNEINKKFKLKEFTQICLIEFFLIWTDQPHFFPFFSNLNFNNEISFFDNEQRFYFLGFIAGNLFWPFFISNIILLFTIIFPRIMGIKLFYWKKGLNYFFLVLPISIMLASFQYYSPEYLLTGPLGIIPEDKIWDKIPNIALNVETKDTKKGRLGDKSSFESTDTDLSFFDKSRYAGGPVIEYHLESLNYKEEYAWRSRIDRVSLKRRTQSFLSRLIKNKSVFAKKFALYERKKKRLKKEFKFIQKVKRRENFIFKKRDVKPRYLLGRFKNYQINTLIERFVENYNAEGNFEDKEVPNLETDKMIYFSALAEIDRYGFDAFSIFEPVEIDPFDEELQKEMKRRYSTNAFNRLLLYLDIPNFLQRQSDNLDSQEEIDIFKKRQALEKYYNTLRDYKDIPKNFIFNLFFCENKSYTNRIYNQQFKGTFKILERLFSIHLEKEQYIPVLIVTDETEAILANSKNTFEERIYLQLKKDSSVVKFDQPLYKRYSLKKNPLLHEQLLEDTNSDSDSDSNDKLPSITLDNLNFTLPFIKQNDLNFSLPFITEEQPIPFFVGWDGRKHKFVLSNRLLLKKKSLTKINFVQKKFRYWKNDLNRFNFYIWPVSKRKLKTNELLNRSYRTQNQISAVDDVFEYMEPMMEDIAMIYDSLPSIVKRIELKSQERLELLLKPTLGGVFWSGTEIKKK</sequence>
<reference evidence="1" key="1">
    <citation type="submission" date="2018-07" db="EMBL/GenBank/DDBJ databases">
        <authorList>
            <person name="Quirk P.G."/>
            <person name="Krulwich T.A."/>
        </authorList>
    </citation>
    <scope>NUCLEOTIDE SEQUENCE</scope>
</reference>
<evidence type="ECO:0000313" key="1">
    <source>
        <dbReference type="EMBL" id="AYC64976.1"/>
    </source>
</evidence>
<proteinExistence type="predicted"/>
<protein>
    <recommendedName>
        <fullName evidence="2">Ycf1</fullName>
    </recommendedName>
</protein>
<reference evidence="1" key="2">
    <citation type="journal article" date="2019" name="Mol. Phylogenet. Evol.">
        <title>Reassessment of the classification of bryopsidales (chlorophyta) based on chloroplast phylogenomic analyses.</title>
        <authorList>
            <person name="Cremen M.C."/>
            <person name="Leliaert F."/>
            <person name="West J."/>
            <person name="Lam D.W."/>
            <person name="Shimada S."/>
            <person name="Lopez-Bautista J.M."/>
            <person name="Verbruggen H."/>
        </authorList>
    </citation>
    <scope>NUCLEOTIDE SEQUENCE</scope>
</reference>
<dbReference type="GeneID" id="38278831"/>